<dbReference type="InterPro" id="IPR036018">
    <property type="entry name" value="MYSc_Myo11"/>
</dbReference>
<dbReference type="GO" id="GO:0005737">
    <property type="term" value="C:cytoplasm"/>
    <property type="evidence" value="ECO:0007669"/>
    <property type="project" value="TreeGrafter"/>
</dbReference>
<evidence type="ECO:0000256" key="8">
    <source>
        <dbReference type="ARBA" id="ARBA00023175"/>
    </source>
</evidence>
<dbReference type="GO" id="GO:0005516">
    <property type="term" value="F:calmodulin binding"/>
    <property type="evidence" value="ECO:0007669"/>
    <property type="project" value="UniProtKB-KW"/>
</dbReference>
<dbReference type="PROSITE" id="PS50096">
    <property type="entry name" value="IQ"/>
    <property type="match status" value="8"/>
</dbReference>
<keyword evidence="9 10" id="KW-0009">Actin-binding</keyword>
<keyword evidence="4 10" id="KW-0067">ATP-binding</keyword>
<dbReference type="SMART" id="SM01132">
    <property type="entry name" value="DIL"/>
    <property type="match status" value="1"/>
</dbReference>
<evidence type="ECO:0000256" key="2">
    <source>
        <dbReference type="ARBA" id="ARBA00022737"/>
    </source>
</evidence>
<proteinExistence type="inferred from homology"/>
<feature type="domain" description="Myosin N-terminal SH3-like" evidence="15">
    <location>
        <begin position="8"/>
        <end position="57"/>
    </location>
</feature>
<dbReference type="PROSITE" id="PS51456">
    <property type="entry name" value="MYOSIN_MOTOR"/>
    <property type="match status" value="1"/>
</dbReference>
<keyword evidence="7 10" id="KW-0518">Myosin</keyword>
<feature type="binding site" evidence="10">
    <location>
        <begin position="163"/>
        <end position="170"/>
    </location>
    <ligand>
        <name>ATP</name>
        <dbReference type="ChEBI" id="CHEBI:30616"/>
    </ligand>
</feature>
<keyword evidence="8 10" id="KW-0505">Motor protein</keyword>
<dbReference type="GO" id="GO:0016020">
    <property type="term" value="C:membrane"/>
    <property type="evidence" value="ECO:0007669"/>
    <property type="project" value="TreeGrafter"/>
</dbReference>
<sequence>MASAASLMVGSLVWLEDPDEAWIDGEVVEINKEDIKVLCTSGKTVTVKASKTYPKDAEAPPCGVDDMTKLAYLHEPGVLQNLRSRYDMNEIYVSIQKQKTYVGNILIAVNPFTRLPHLYNSHMMAQYKGASFGELSPHPFAVADASYRLMMNEGISQSILVSGESGAGKTESTKLLMRYLAYMGGRAATEGRTVEQQVLESNPVLEAFGNAKTVRNNNSSRFGKFVEIQFDQGGRISGAAIRTYLLERSRVCQLSDPERNYHCFYMLCAAPPEDVQKYKLGNPRTFHYLNQSNCYELDVVDDSKEYIATRRAMEIVGISAEEQDAIFRVVAAVLHLGNIEFAKGKEMDSSVPKDEKSWFHLRTVAELLMCDPKALEDSLCKRVIVTRDETITKWLDPESAAVSRDALAKVVYSRLFDWLVDKINSSIGQDPHSKFLIGVLDIYGFESFKTNRNSTKLPSPIIVGALYLPHADIERGAHAQLMFLSLWDVLEYMMACGVLGIFEQFCINLTNEKLQQHFNQHVFKMEQEEYTKEEIDWSYIEFVDNQDILDLIEKKPGGIIALLDEACMFPRSTHETFAQKLYQTFKNHKRFAKPKLARSDFTICHYAGDVTYQTELFLDKNKDYVVAEHQALMGASKCSFVSGLFPPLAEESSKQSKFSSIGSRFKQQLQALLETLSATEPHYIRCVKPNNLLKPAIFENKNALQQLRCGGVMEAIRISCAGFPTRKTLMNFVDRFGLLAPEVLDGSSDEVTACKRLLEKMVKTKVFLRAGQMAELDARRSEVLGRSASIIQRKVRSYLSRRSFITLRRTMLALVYENCAGRAASLRIQRDLRMYIARKAYKDLWTLMKLGIDGEVVEINKEDIKVLCTSGKTVTVKASKTYPKDAEAPPCGVDDMTKLAYLHEPGVLQNLRSRYDMNEIYVSIQKQKVAFSFYEDLRWEYIDCREPFTRLPHLYNSHMMAQYKGASFGELSPHPFAVADASYRLMMNEGISQSILVSGESGAGKTESTKLLMRYLAYMGGRAATEGRTVEQQVLESNPVLEAFGNAKTVRNNNSSLIRLCSYLHAVNAVVVLVSSWRFSLIRGGRISGAAIRTYLLERSRVCQLSDPERNYHCFYMLCAAPPEDVQKYKLGNPRTFHYLNQSNCYELDVVDDSKEYIATRRAMEIVGISAEEQDAIFRVVAAVLHLGNIEFAKGRKWTHQCDPKALEDSLCKRVIVTRDETITKWLDPESAAVSRDALAKVVYSRLFDWLVDKINSSIGQDPHSKFLIGVLDIYGFESFKTNRNSTKLPSPIIVGALYLPHADIERGAHAQLMFLSLWDVLEYMMACGVLGIFEQFCINLTNEKLQQHFNQHVFKMEQEEYTKEEIDWSYIEFVDNQDILDLIEKKPGGIIALLDEACMFPRSTHETFAQKLYQTFKNHKRFAKPKLARSDFTICHYAGDVTYQTELFLDKNKDYVVAEHQALMGASKCSFVSGLFPPLAEESSKQSKFSSIGSRFKQQLQALLETLSATEPHYIRCVKPNNLLKPAIFENKNALQQLRCGGVMEAIRISCAGFPTRKTFDEFVDRFGLLAPEVLDGSSDEVTACKRLLEKVGLTGYQIGKTKVFLRAGQMAELDARRSEVLGRSASIIQRKVRSYLSRRSFITLRRSVIQIQSACRGQIARHVYENMRREAASLRIQRDLRMYIARKAYKDLWYSAISIQTGMRGMAARDDLRFRRQTRAAIMIQSHCRKYLARLHYKKLKKAAITTQCAWRGRVARKELRNLKMAARETGALQAAKNKLEKQVEELTWRLQLEKRMRADVEEAKTQENAKLQSALQEMQLQFKETKEMLVKEREAAIKVAEKVPVIQEVPVVDHVALEKLTVENEKLKALVTSLEKKIDETEKKFEETSKISEERLKQALEAESKIVELKTAMHRLEEKFSDIETENQVLRQQGLLQTPAKKLSDRPPIPTTQSLENGHHPNDENKANEPQSATPVKMYGTESDSKFRRSHIERQHENIDALINCVTNNIGFSHGKPVAALTIYRCLLHWKSFEAERTSVFDRLIQMIGSAIENEENNEHMAYWLSNTSTLLFLLQRSIKAAGANATPQRKPPSATSLFGRMTMGFRSSPSSSNLAAAAALAVVRQVEAKYPALLFKQQLAAYVEKIYGIIRDNLKKELASLLSLCIQAPRTSKGSVLRSGRSFGKDSPLSHWQSIVDSLNTLLSTLKQNFVPPVLIQKIYTQTFSYINVQLFNSLLLRRECCTFSNGEYVKSGLAELELWSAQAKEEYAGSSWDELKHIRQAVGFLVIHQKYRISYDEITNDLCPILSVQQLYRICTLYWDDNYNTRSVSPGVISSMRVLMTEDSNSAVSNSFLLDDNSGIPFSVDDLSNSLQEKDFMDVQPAEELLENPAFQFLHE</sequence>
<evidence type="ECO:0000259" key="13">
    <source>
        <dbReference type="PROSITE" id="PS51126"/>
    </source>
</evidence>
<organism evidence="16 17">
    <name type="scientific">Populus tomentosa</name>
    <name type="common">Chinese white poplar</name>
    <dbReference type="NCBI Taxonomy" id="118781"/>
    <lineage>
        <taxon>Eukaryota</taxon>
        <taxon>Viridiplantae</taxon>
        <taxon>Streptophyta</taxon>
        <taxon>Embryophyta</taxon>
        <taxon>Tracheophyta</taxon>
        <taxon>Spermatophyta</taxon>
        <taxon>Magnoliopsida</taxon>
        <taxon>eudicotyledons</taxon>
        <taxon>Gunneridae</taxon>
        <taxon>Pentapetalae</taxon>
        <taxon>rosids</taxon>
        <taxon>fabids</taxon>
        <taxon>Malpighiales</taxon>
        <taxon>Salicaceae</taxon>
        <taxon>Saliceae</taxon>
        <taxon>Populus</taxon>
    </lineage>
</organism>
<evidence type="ECO:0000256" key="3">
    <source>
        <dbReference type="ARBA" id="ARBA00022741"/>
    </source>
</evidence>
<name>A0A8X8ADM6_POPTO</name>
<dbReference type="InterPro" id="IPR000048">
    <property type="entry name" value="IQ_motif_EF-hand-BS"/>
</dbReference>
<feature type="domain" description="Dilute" evidence="13">
    <location>
        <begin position="2045"/>
        <end position="2347"/>
    </location>
</feature>
<dbReference type="GO" id="GO:0051015">
    <property type="term" value="F:actin filament binding"/>
    <property type="evidence" value="ECO:0007669"/>
    <property type="project" value="TreeGrafter"/>
</dbReference>
<gene>
    <name evidence="16" type="ORF">POTOM_009103</name>
</gene>
<evidence type="ECO:0000256" key="7">
    <source>
        <dbReference type="ARBA" id="ARBA00023123"/>
    </source>
</evidence>
<keyword evidence="3 10" id="KW-0547">Nucleotide-binding</keyword>
<protein>
    <submittedName>
        <fullName evidence="16">Uncharacterized protein</fullName>
    </submittedName>
</protein>
<dbReference type="Proteomes" id="UP000886885">
    <property type="component" value="Chromosome 2A"/>
</dbReference>
<evidence type="ECO:0000313" key="16">
    <source>
        <dbReference type="EMBL" id="KAG6787463.1"/>
    </source>
</evidence>
<dbReference type="CDD" id="cd23767">
    <property type="entry name" value="IQCD"/>
    <property type="match status" value="2"/>
</dbReference>
<comment type="similarity">
    <text evidence="1">Belongs to the TRAFAC class myosin-kinesin ATPase superfamily. Myosin family. Plant myosin class XI subfamily.</text>
</comment>
<dbReference type="SMART" id="SM00242">
    <property type="entry name" value="MYSc"/>
    <property type="match status" value="2"/>
</dbReference>
<accession>A0A8X8ADM6</accession>
<keyword evidence="6 11" id="KW-0175">Coiled coil</keyword>
<dbReference type="GO" id="GO:0016459">
    <property type="term" value="C:myosin complex"/>
    <property type="evidence" value="ECO:0007669"/>
    <property type="project" value="UniProtKB-KW"/>
</dbReference>
<dbReference type="SMART" id="SM00015">
    <property type="entry name" value="IQ"/>
    <property type="match status" value="7"/>
</dbReference>
<dbReference type="FunFam" id="1.20.5.190:FF:000001">
    <property type="entry name" value="unconventional myosin-Va"/>
    <property type="match status" value="2"/>
</dbReference>
<feature type="region of interest" description="Actin-binding" evidence="10">
    <location>
        <begin position="1501"/>
        <end position="1523"/>
    </location>
</feature>
<dbReference type="GO" id="GO:0007015">
    <property type="term" value="P:actin filament organization"/>
    <property type="evidence" value="ECO:0007669"/>
    <property type="project" value="InterPro"/>
</dbReference>
<evidence type="ECO:0000256" key="11">
    <source>
        <dbReference type="SAM" id="Coils"/>
    </source>
</evidence>
<feature type="domain" description="Myosin motor" evidence="14">
    <location>
        <begin position="62"/>
        <end position="1620"/>
    </location>
</feature>
<dbReference type="PANTHER" id="PTHR13140:SF836">
    <property type="entry name" value="MYOSIN-6"/>
    <property type="match status" value="1"/>
</dbReference>
<keyword evidence="17" id="KW-1185">Reference proteome</keyword>
<dbReference type="EMBL" id="JAAWWB010000003">
    <property type="protein sequence ID" value="KAG6787463.1"/>
    <property type="molecule type" value="Genomic_DNA"/>
</dbReference>
<dbReference type="PROSITE" id="PS51844">
    <property type="entry name" value="SH3_LIKE"/>
    <property type="match status" value="1"/>
</dbReference>
<evidence type="ECO:0000256" key="9">
    <source>
        <dbReference type="ARBA" id="ARBA00023203"/>
    </source>
</evidence>
<evidence type="ECO:0000256" key="5">
    <source>
        <dbReference type="ARBA" id="ARBA00022860"/>
    </source>
</evidence>
<evidence type="ECO:0000256" key="10">
    <source>
        <dbReference type="PROSITE-ProRule" id="PRU00782"/>
    </source>
</evidence>
<evidence type="ECO:0000256" key="4">
    <source>
        <dbReference type="ARBA" id="ARBA00022840"/>
    </source>
</evidence>
<dbReference type="GO" id="GO:0005524">
    <property type="term" value="F:ATP binding"/>
    <property type="evidence" value="ECO:0007669"/>
    <property type="project" value="UniProtKB-UniRule"/>
</dbReference>
<evidence type="ECO:0000259" key="14">
    <source>
        <dbReference type="PROSITE" id="PS51456"/>
    </source>
</evidence>
<dbReference type="OrthoDB" id="6108017at2759"/>
<dbReference type="PANTHER" id="PTHR13140">
    <property type="entry name" value="MYOSIN"/>
    <property type="match status" value="1"/>
</dbReference>
<dbReference type="FunFam" id="1.20.58.530:FF:000002">
    <property type="entry name" value="Class V myosin"/>
    <property type="match status" value="2"/>
</dbReference>
<dbReference type="InterPro" id="IPR004009">
    <property type="entry name" value="SH3_Myosin"/>
</dbReference>
<dbReference type="CDD" id="cd15475">
    <property type="entry name" value="MyosinXI_CBD"/>
    <property type="match status" value="1"/>
</dbReference>
<feature type="coiled-coil region" evidence="11">
    <location>
        <begin position="1765"/>
        <end position="1936"/>
    </location>
</feature>
<dbReference type="FunFam" id="1.10.10.820:FF:000001">
    <property type="entry name" value="Myosin heavy chain"/>
    <property type="match status" value="2"/>
</dbReference>
<dbReference type="Pfam" id="PF00063">
    <property type="entry name" value="Myosin_head"/>
    <property type="match status" value="4"/>
</dbReference>
<feature type="region of interest" description="Disordered" evidence="12">
    <location>
        <begin position="1938"/>
        <end position="1990"/>
    </location>
</feature>
<dbReference type="Pfam" id="PF02736">
    <property type="entry name" value="Myosin_N"/>
    <property type="match status" value="1"/>
</dbReference>
<dbReference type="FunFam" id="1.20.120.720:FF:000011">
    <property type="entry name" value="Myosin 2"/>
    <property type="match status" value="1"/>
</dbReference>
<dbReference type="CDD" id="cd01384">
    <property type="entry name" value="MYSc_Myo11"/>
    <property type="match status" value="2"/>
</dbReference>
<feature type="compositionally biased region" description="Basic and acidic residues" evidence="12">
    <location>
        <begin position="1960"/>
        <end position="1970"/>
    </location>
</feature>
<dbReference type="InterPro" id="IPR001609">
    <property type="entry name" value="Myosin_head_motor_dom-like"/>
</dbReference>
<dbReference type="FunFam" id="1.20.5.190:FF:000018">
    <property type="entry name" value="Myosin XI D"/>
    <property type="match status" value="1"/>
</dbReference>
<evidence type="ECO:0000259" key="15">
    <source>
        <dbReference type="PROSITE" id="PS51844"/>
    </source>
</evidence>
<keyword evidence="5" id="KW-0112">Calmodulin-binding</keyword>
<dbReference type="InterPro" id="IPR037975">
    <property type="entry name" value="MyosinXI_CBD"/>
</dbReference>
<keyword evidence="2" id="KW-0677">Repeat</keyword>
<dbReference type="Pfam" id="PF01843">
    <property type="entry name" value="DIL"/>
    <property type="match status" value="1"/>
</dbReference>
<evidence type="ECO:0000313" key="17">
    <source>
        <dbReference type="Proteomes" id="UP000886885"/>
    </source>
</evidence>
<dbReference type="GO" id="GO:0030048">
    <property type="term" value="P:actin filament-based movement"/>
    <property type="evidence" value="ECO:0007669"/>
    <property type="project" value="UniProtKB-ARBA"/>
</dbReference>
<dbReference type="GO" id="GO:0000146">
    <property type="term" value="F:microfilament motor activity"/>
    <property type="evidence" value="ECO:0007669"/>
    <property type="project" value="TreeGrafter"/>
</dbReference>
<evidence type="ECO:0000256" key="12">
    <source>
        <dbReference type="SAM" id="MobiDB-lite"/>
    </source>
</evidence>
<evidence type="ECO:0000256" key="6">
    <source>
        <dbReference type="ARBA" id="ARBA00023054"/>
    </source>
</evidence>
<reference evidence="16" key="1">
    <citation type="journal article" date="2020" name="bioRxiv">
        <title>Hybrid origin of Populus tomentosa Carr. identified through genome sequencing and phylogenomic analysis.</title>
        <authorList>
            <person name="An X."/>
            <person name="Gao K."/>
            <person name="Chen Z."/>
            <person name="Li J."/>
            <person name="Yang X."/>
            <person name="Yang X."/>
            <person name="Zhou J."/>
            <person name="Guo T."/>
            <person name="Zhao T."/>
            <person name="Huang S."/>
            <person name="Miao D."/>
            <person name="Khan W.U."/>
            <person name="Rao P."/>
            <person name="Ye M."/>
            <person name="Lei B."/>
            <person name="Liao W."/>
            <person name="Wang J."/>
            <person name="Ji L."/>
            <person name="Li Y."/>
            <person name="Guo B."/>
            <person name="Mustafa N.S."/>
            <person name="Li S."/>
            <person name="Yun Q."/>
            <person name="Keller S.R."/>
            <person name="Mao J."/>
            <person name="Zhang R."/>
            <person name="Strauss S.H."/>
        </authorList>
    </citation>
    <scope>NUCLEOTIDE SEQUENCE</scope>
    <source>
        <strain evidence="16">GM15</strain>
        <tissue evidence="16">Leaf</tissue>
    </source>
</reference>
<dbReference type="Pfam" id="PF00612">
    <property type="entry name" value="IQ"/>
    <property type="match status" value="7"/>
</dbReference>
<dbReference type="InterPro" id="IPR002710">
    <property type="entry name" value="Dilute_dom"/>
</dbReference>
<evidence type="ECO:0000256" key="1">
    <source>
        <dbReference type="ARBA" id="ARBA00008049"/>
    </source>
</evidence>
<dbReference type="PROSITE" id="PS51126">
    <property type="entry name" value="DILUTE"/>
    <property type="match status" value="1"/>
</dbReference>
<comment type="caution">
    <text evidence="16">The sequence shown here is derived from an EMBL/GenBank/DDBJ whole genome shotgun (WGS) entry which is preliminary data.</text>
</comment>